<keyword evidence="1" id="KW-1133">Transmembrane helix</keyword>
<accession>A0ABQ1FQM8</accession>
<sequence length="91" mass="11121">MFIFCLSHSNRNLKALLGCFAVIILNYIFQMGSFMSYFPYIYIDPQFINYFTKNDKLILYWWHYHWAVIVFTMLLTLLTSRLRKIEFTEEI</sequence>
<evidence type="ECO:0000313" key="3">
    <source>
        <dbReference type="Proteomes" id="UP000609323"/>
    </source>
</evidence>
<feature type="transmembrane region" description="Helical" evidence="1">
    <location>
        <begin position="58"/>
        <end position="78"/>
    </location>
</feature>
<dbReference type="Proteomes" id="UP000609323">
    <property type="component" value="Unassembled WGS sequence"/>
</dbReference>
<keyword evidence="1" id="KW-0812">Transmembrane</keyword>
<keyword evidence="1" id="KW-0472">Membrane</keyword>
<name>A0ABQ1FQM8_9BACL</name>
<protein>
    <submittedName>
        <fullName evidence="2">Uncharacterized protein</fullName>
    </submittedName>
</protein>
<keyword evidence="3" id="KW-1185">Reference proteome</keyword>
<comment type="caution">
    <text evidence="2">The sequence shown here is derived from an EMBL/GenBank/DDBJ whole genome shotgun (WGS) entry which is preliminary data.</text>
</comment>
<organism evidence="2 3">
    <name type="scientific">Paenibacillus physcomitrellae</name>
    <dbReference type="NCBI Taxonomy" id="1619311"/>
    <lineage>
        <taxon>Bacteria</taxon>
        <taxon>Bacillati</taxon>
        <taxon>Bacillota</taxon>
        <taxon>Bacilli</taxon>
        <taxon>Bacillales</taxon>
        <taxon>Paenibacillaceae</taxon>
        <taxon>Paenibacillus</taxon>
    </lineage>
</organism>
<evidence type="ECO:0000256" key="1">
    <source>
        <dbReference type="SAM" id="Phobius"/>
    </source>
</evidence>
<evidence type="ECO:0000313" key="2">
    <source>
        <dbReference type="EMBL" id="GGA23807.1"/>
    </source>
</evidence>
<gene>
    <name evidence="2" type="ORF">GCM10010917_05700</name>
</gene>
<reference evidence="3" key="1">
    <citation type="journal article" date="2019" name="Int. J. Syst. Evol. Microbiol.">
        <title>The Global Catalogue of Microorganisms (GCM) 10K type strain sequencing project: providing services to taxonomists for standard genome sequencing and annotation.</title>
        <authorList>
            <consortium name="The Broad Institute Genomics Platform"/>
            <consortium name="The Broad Institute Genome Sequencing Center for Infectious Disease"/>
            <person name="Wu L."/>
            <person name="Ma J."/>
        </authorList>
    </citation>
    <scope>NUCLEOTIDE SEQUENCE [LARGE SCALE GENOMIC DNA]</scope>
    <source>
        <strain evidence="3">CGMCC 1.15044</strain>
    </source>
</reference>
<dbReference type="EMBL" id="BMHF01000001">
    <property type="protein sequence ID" value="GGA23807.1"/>
    <property type="molecule type" value="Genomic_DNA"/>
</dbReference>
<feature type="transmembrane region" description="Helical" evidence="1">
    <location>
        <begin position="15"/>
        <end position="38"/>
    </location>
</feature>
<proteinExistence type="predicted"/>